<keyword evidence="6 14" id="KW-0660">Purine salvage</keyword>
<protein>
    <recommendedName>
        <fullName evidence="12 14">Adenosine kinase</fullName>
        <shortName evidence="14">AK</shortName>
        <ecNumber evidence="4 14">2.7.1.20</ecNumber>
    </recommendedName>
    <alternativeName>
        <fullName evidence="14">Adenosine 5'-phosphotransferase</fullName>
    </alternativeName>
</protein>
<evidence type="ECO:0000256" key="4">
    <source>
        <dbReference type="ARBA" id="ARBA00012119"/>
    </source>
</evidence>
<dbReference type="GO" id="GO:0005524">
    <property type="term" value="F:ATP binding"/>
    <property type="evidence" value="ECO:0007669"/>
    <property type="project" value="UniProtKB-UniRule"/>
</dbReference>
<keyword evidence="8 14" id="KW-0418">Kinase</keyword>
<dbReference type="GO" id="GO:0006166">
    <property type="term" value="P:purine ribonucleoside salvage"/>
    <property type="evidence" value="ECO:0007669"/>
    <property type="project" value="UniProtKB-KW"/>
</dbReference>
<sequence length="370" mass="39869">MDMAAAPRKELSMDLTGSILGMGNPLLDISANVGEDMLEKYGLEANNAVLAEEKHAPLYDELKDSFSPDYEAGGATQNSIRAAQWMLSHEGATSYFGAIGQDDFGKQMQSRATDGGVKVQYFMKSDVPTGRCAVLVTQDGHARSLVADLSAANTYPVDHLKEESQWAIAQKARIFYIAGFFLTVSPASTIEIGKHAFAEGKTFCMNLSAPFLLEVPPFFEAFKNAMPYVDVYFGNEAEAATLAKTMGWDTSASTKDIAIRLTKTVKYSTRPRIVVFTQGSDPTIIAIGDAERLWSVEEYGVIPCPKEELLDTNGAGDAFVGGFIAGLAKGVTTDECVAMGNYCANTIIKRSGASFPGKSSFSFKGQKLIV</sequence>
<evidence type="ECO:0000256" key="9">
    <source>
        <dbReference type="ARBA" id="ARBA00022840"/>
    </source>
</evidence>
<dbReference type="InterPro" id="IPR002173">
    <property type="entry name" value="Carboh/pur_kinase_PfkB_CS"/>
</dbReference>
<dbReference type="Gene3D" id="3.40.1190.20">
    <property type="match status" value="1"/>
</dbReference>
<comment type="similarity">
    <text evidence="3 14">Belongs to the carbohydrate kinase PfkB family.</text>
</comment>
<accession>A0AAV8UXS4</accession>
<evidence type="ECO:0000256" key="14">
    <source>
        <dbReference type="RuleBase" id="RU368116"/>
    </source>
</evidence>
<dbReference type="EC" id="2.7.1.20" evidence="4 14"/>
<evidence type="ECO:0000256" key="11">
    <source>
        <dbReference type="ARBA" id="ARBA00051362"/>
    </source>
</evidence>
<evidence type="ECO:0000256" key="3">
    <source>
        <dbReference type="ARBA" id="ARBA00010688"/>
    </source>
</evidence>
<evidence type="ECO:0000256" key="7">
    <source>
        <dbReference type="ARBA" id="ARBA00022741"/>
    </source>
</evidence>
<evidence type="ECO:0000256" key="12">
    <source>
        <dbReference type="ARBA" id="ARBA00068771"/>
    </source>
</evidence>
<dbReference type="GO" id="GO:0044209">
    <property type="term" value="P:AMP salvage"/>
    <property type="evidence" value="ECO:0007669"/>
    <property type="project" value="UniProtKB-UniRule"/>
</dbReference>
<dbReference type="SUPFAM" id="SSF53613">
    <property type="entry name" value="Ribokinase-like"/>
    <property type="match status" value="1"/>
</dbReference>
<dbReference type="GO" id="GO:0005634">
    <property type="term" value="C:nucleus"/>
    <property type="evidence" value="ECO:0007669"/>
    <property type="project" value="TreeGrafter"/>
</dbReference>
<dbReference type="PANTHER" id="PTHR45769:SF3">
    <property type="entry name" value="ADENOSINE KINASE"/>
    <property type="match status" value="1"/>
</dbReference>
<comment type="function">
    <text evidence="14">ATP dependent phosphorylation of adenosine and other related nucleoside analogs to monophosphate derivatives.</text>
</comment>
<evidence type="ECO:0000313" key="17">
    <source>
        <dbReference type="Proteomes" id="UP001157974"/>
    </source>
</evidence>
<dbReference type="EMBL" id="JAMWBK010000005">
    <property type="protein sequence ID" value="KAJ8905336.1"/>
    <property type="molecule type" value="Genomic_DNA"/>
</dbReference>
<dbReference type="AlphaFoldDB" id="A0AAV8UXS4"/>
<dbReference type="InterPro" id="IPR029056">
    <property type="entry name" value="Ribokinase-like"/>
</dbReference>
<proteinExistence type="inferred from homology"/>
<dbReference type="Gene3D" id="3.30.1110.10">
    <property type="match status" value="1"/>
</dbReference>
<keyword evidence="7 14" id="KW-0547">Nucleotide-binding</keyword>
<dbReference type="PROSITE" id="PS00584">
    <property type="entry name" value="PFKB_KINASES_2"/>
    <property type="match status" value="1"/>
</dbReference>
<evidence type="ECO:0000313" key="16">
    <source>
        <dbReference type="EMBL" id="KAJ8905336.1"/>
    </source>
</evidence>
<keyword evidence="10 14" id="KW-0460">Magnesium</keyword>
<evidence type="ECO:0000256" key="5">
    <source>
        <dbReference type="ARBA" id="ARBA00022679"/>
    </source>
</evidence>
<dbReference type="Pfam" id="PF00294">
    <property type="entry name" value="PfkB"/>
    <property type="match status" value="1"/>
</dbReference>
<evidence type="ECO:0000256" key="13">
    <source>
        <dbReference type="PIRSR" id="PIRSR601805-1"/>
    </source>
</evidence>
<comment type="caution">
    <text evidence="16">The sequence shown here is derived from an EMBL/GenBank/DDBJ whole genome shotgun (WGS) entry which is preliminary data.</text>
</comment>
<dbReference type="GO" id="GO:0005829">
    <property type="term" value="C:cytosol"/>
    <property type="evidence" value="ECO:0007669"/>
    <property type="project" value="TreeGrafter"/>
</dbReference>
<keyword evidence="17" id="KW-1185">Reference proteome</keyword>
<gene>
    <name evidence="16" type="ORF">NDN08_001843</name>
</gene>
<dbReference type="GO" id="GO:0004001">
    <property type="term" value="F:adenosine kinase activity"/>
    <property type="evidence" value="ECO:0007669"/>
    <property type="project" value="UniProtKB-UniRule"/>
</dbReference>
<evidence type="ECO:0000256" key="8">
    <source>
        <dbReference type="ARBA" id="ARBA00022777"/>
    </source>
</evidence>
<feature type="active site" description="Proton acceptor" evidence="13">
    <location>
        <position position="317"/>
    </location>
</feature>
<dbReference type="CDD" id="cd01168">
    <property type="entry name" value="adenosine_kinase"/>
    <property type="match status" value="1"/>
</dbReference>
<comment type="catalytic activity">
    <reaction evidence="11 14">
        <text>adenosine + ATP = AMP + ADP + H(+)</text>
        <dbReference type="Rhea" id="RHEA:20824"/>
        <dbReference type="ChEBI" id="CHEBI:15378"/>
        <dbReference type="ChEBI" id="CHEBI:16335"/>
        <dbReference type="ChEBI" id="CHEBI:30616"/>
        <dbReference type="ChEBI" id="CHEBI:456215"/>
        <dbReference type="ChEBI" id="CHEBI:456216"/>
        <dbReference type="EC" id="2.7.1.20"/>
    </reaction>
</comment>
<reference evidence="16 17" key="1">
    <citation type="journal article" date="2023" name="Nat. Commun.">
        <title>Origin of minicircular mitochondrial genomes in red algae.</title>
        <authorList>
            <person name="Lee Y."/>
            <person name="Cho C.H."/>
            <person name="Lee Y.M."/>
            <person name="Park S.I."/>
            <person name="Yang J.H."/>
            <person name="West J.A."/>
            <person name="Bhattacharya D."/>
            <person name="Yoon H.S."/>
        </authorList>
    </citation>
    <scope>NUCLEOTIDE SEQUENCE [LARGE SCALE GENOMIC DNA]</scope>
    <source>
        <strain evidence="16 17">CCMP1338</strain>
        <tissue evidence="16">Whole cell</tissue>
    </source>
</reference>
<dbReference type="PRINTS" id="PR00989">
    <property type="entry name" value="ADENOKINASE"/>
</dbReference>
<dbReference type="FunFam" id="3.40.1190.20:FF:000076">
    <property type="entry name" value="Adenosine kinase"/>
    <property type="match status" value="1"/>
</dbReference>
<dbReference type="InterPro" id="IPR011611">
    <property type="entry name" value="PfkB_dom"/>
</dbReference>
<evidence type="ECO:0000256" key="6">
    <source>
        <dbReference type="ARBA" id="ARBA00022726"/>
    </source>
</evidence>
<evidence type="ECO:0000256" key="10">
    <source>
        <dbReference type="ARBA" id="ARBA00022842"/>
    </source>
</evidence>
<feature type="domain" description="Carbohydrate kinase PfkB" evidence="15">
    <location>
        <begin position="37"/>
        <end position="356"/>
    </location>
</feature>
<comment type="cofactor">
    <cofactor evidence="1 14">
        <name>Mg(2+)</name>
        <dbReference type="ChEBI" id="CHEBI:18420"/>
    </cofactor>
</comment>
<comment type="pathway">
    <text evidence="2 14">Purine metabolism; AMP biosynthesis via salvage pathway; AMP from adenosine: step 1/1.</text>
</comment>
<evidence type="ECO:0000259" key="15">
    <source>
        <dbReference type="Pfam" id="PF00294"/>
    </source>
</evidence>
<evidence type="ECO:0000256" key="2">
    <source>
        <dbReference type="ARBA" id="ARBA00004801"/>
    </source>
</evidence>
<dbReference type="PANTHER" id="PTHR45769">
    <property type="entry name" value="ADENOSINE KINASE"/>
    <property type="match status" value="1"/>
</dbReference>
<keyword evidence="9 14" id="KW-0067">ATP-binding</keyword>
<keyword evidence="5 14" id="KW-0808">Transferase</keyword>
<evidence type="ECO:0000256" key="1">
    <source>
        <dbReference type="ARBA" id="ARBA00001946"/>
    </source>
</evidence>
<dbReference type="InterPro" id="IPR001805">
    <property type="entry name" value="Adenokinase"/>
</dbReference>
<name>A0AAV8UXS4_9RHOD</name>
<dbReference type="GO" id="GO:0006144">
    <property type="term" value="P:purine nucleobase metabolic process"/>
    <property type="evidence" value="ECO:0007669"/>
    <property type="project" value="TreeGrafter"/>
</dbReference>
<dbReference type="Proteomes" id="UP001157974">
    <property type="component" value="Unassembled WGS sequence"/>
</dbReference>
<organism evidence="16 17">
    <name type="scientific">Rhodosorus marinus</name>
    <dbReference type="NCBI Taxonomy" id="101924"/>
    <lineage>
        <taxon>Eukaryota</taxon>
        <taxon>Rhodophyta</taxon>
        <taxon>Stylonematophyceae</taxon>
        <taxon>Stylonematales</taxon>
        <taxon>Stylonemataceae</taxon>
        <taxon>Rhodosorus</taxon>
    </lineage>
</organism>